<keyword evidence="2" id="KW-1185">Reference proteome</keyword>
<protein>
    <submittedName>
        <fullName evidence="1">Uncharacterized protein</fullName>
    </submittedName>
</protein>
<dbReference type="AlphaFoldDB" id="D1AM49"/>
<reference evidence="2" key="1">
    <citation type="submission" date="2009-09" db="EMBL/GenBank/DDBJ databases">
        <title>The complete chromosome of Sebaldella termitidis ATCC 33386.</title>
        <authorList>
            <consortium name="US DOE Joint Genome Institute (JGI-PGF)"/>
            <person name="Lucas S."/>
            <person name="Copeland A."/>
            <person name="Lapidus A."/>
            <person name="Glavina del Rio T."/>
            <person name="Dalin E."/>
            <person name="Tice H."/>
            <person name="Bruce D."/>
            <person name="Goodwin L."/>
            <person name="Pitluck S."/>
            <person name="Kyrpides N."/>
            <person name="Mavromatis K."/>
            <person name="Ivanova N."/>
            <person name="Mikhailova N."/>
            <person name="Sims D."/>
            <person name="Meincke L."/>
            <person name="Brettin T."/>
            <person name="Detter J.C."/>
            <person name="Han C."/>
            <person name="Larimer F."/>
            <person name="Land M."/>
            <person name="Hauser L."/>
            <person name="Markowitz V."/>
            <person name="Cheng J.F."/>
            <person name="Hugenholtz P."/>
            <person name="Woyke T."/>
            <person name="Wu D."/>
            <person name="Eisen J.A."/>
        </authorList>
    </citation>
    <scope>NUCLEOTIDE SEQUENCE [LARGE SCALE GENOMIC DNA]</scope>
    <source>
        <strain evidence="2">ATCC 33386 / NCTC 11300</strain>
    </source>
</reference>
<evidence type="ECO:0000313" key="1">
    <source>
        <dbReference type="EMBL" id="ACZ09423.1"/>
    </source>
</evidence>
<sequence length="120" mass="14214">MSNKRKKEYIKEFLVCCLESSSLYEFYIHADTELSSFKVLFNITIRLINKGIVISYDAEGLLSSQKAHEYLEIEENWKKIIGHGELVLVEESGFRYFNERIYEIEIDNSDFPNFKMKEIL</sequence>
<dbReference type="RefSeq" id="WP_012862017.1">
    <property type="nucleotide sequence ID" value="NC_013517.1"/>
</dbReference>
<gene>
    <name evidence="1" type="ordered locus">Sterm_2573</name>
</gene>
<dbReference type="STRING" id="526218.Sterm_2573"/>
<dbReference type="HOGENOM" id="CLU_2048117_0_0_0"/>
<organism evidence="1 2">
    <name type="scientific">Sebaldella termitidis (strain ATCC 33386 / NCTC 11300)</name>
    <dbReference type="NCBI Taxonomy" id="526218"/>
    <lineage>
        <taxon>Bacteria</taxon>
        <taxon>Fusobacteriati</taxon>
        <taxon>Fusobacteriota</taxon>
        <taxon>Fusobacteriia</taxon>
        <taxon>Fusobacteriales</taxon>
        <taxon>Leptotrichiaceae</taxon>
        <taxon>Sebaldella</taxon>
    </lineage>
</organism>
<dbReference type="KEGG" id="str:Sterm_2573"/>
<dbReference type="EMBL" id="CP001739">
    <property type="protein sequence ID" value="ACZ09423.1"/>
    <property type="molecule type" value="Genomic_DNA"/>
</dbReference>
<evidence type="ECO:0000313" key="2">
    <source>
        <dbReference type="Proteomes" id="UP000000845"/>
    </source>
</evidence>
<reference evidence="1 2" key="2">
    <citation type="journal article" date="2010" name="Stand. Genomic Sci.">
        <title>Complete genome sequence of Sebaldella termitidis type strain (NCTC 11300).</title>
        <authorList>
            <person name="Harmon-Smith M."/>
            <person name="Celia L."/>
            <person name="Chertkov O."/>
            <person name="Lapidus A."/>
            <person name="Copeland A."/>
            <person name="Glavina Del Rio T."/>
            <person name="Nolan M."/>
            <person name="Lucas S."/>
            <person name="Tice H."/>
            <person name="Cheng J.F."/>
            <person name="Han C."/>
            <person name="Detter J.C."/>
            <person name="Bruce D."/>
            <person name="Goodwin L."/>
            <person name="Pitluck S."/>
            <person name="Pati A."/>
            <person name="Liolios K."/>
            <person name="Ivanova N."/>
            <person name="Mavromatis K."/>
            <person name="Mikhailova N."/>
            <person name="Chen A."/>
            <person name="Palaniappan K."/>
            <person name="Land M."/>
            <person name="Hauser L."/>
            <person name="Chang Y.J."/>
            <person name="Jeffries C.D."/>
            <person name="Brettin T."/>
            <person name="Goker M."/>
            <person name="Beck B."/>
            <person name="Bristow J."/>
            <person name="Eisen J.A."/>
            <person name="Markowitz V."/>
            <person name="Hugenholtz P."/>
            <person name="Kyrpides N.C."/>
            <person name="Klenk H.P."/>
            <person name="Chen F."/>
        </authorList>
    </citation>
    <scope>NUCLEOTIDE SEQUENCE [LARGE SCALE GENOMIC DNA]</scope>
    <source>
        <strain evidence="2">ATCC 33386 / NCTC 11300</strain>
    </source>
</reference>
<proteinExistence type="predicted"/>
<name>D1AM49_SEBTE</name>
<dbReference type="Proteomes" id="UP000000845">
    <property type="component" value="Chromosome"/>
</dbReference>
<accession>D1AM49</accession>